<dbReference type="Gene3D" id="3.40.50.880">
    <property type="match status" value="1"/>
</dbReference>
<evidence type="ECO:0000256" key="8">
    <source>
        <dbReference type="ARBA" id="ARBA00047838"/>
    </source>
</evidence>
<dbReference type="SUPFAM" id="SSF52317">
    <property type="entry name" value="Class I glutamine amidotransferase-like"/>
    <property type="match status" value="1"/>
</dbReference>
<evidence type="ECO:0000256" key="2">
    <source>
        <dbReference type="ARBA" id="ARBA00011152"/>
    </source>
</evidence>
<sequence>MITIINYGVGNINAFINIYKKFDIQVKIASQVDDLEDVDKIILPGVGSFDYVMQKLNNSGMRERLDELVLKEKKHILGVCVGMQLMAKSSEEGIAEGLGWINGTVKKIDIENIHHRSKLPHMGWNEVESVADHPIFNNMNKKEFFYFLHSYYFHSENLENCYGVTDYGKKFTSIIRNGNVFGIQCHPEKSHKVGETFLKNFAELK</sequence>
<keyword evidence="4 10" id="KW-0378">Hydrolase</keyword>
<evidence type="ECO:0000256" key="7">
    <source>
        <dbReference type="ARBA" id="ARBA00023239"/>
    </source>
</evidence>
<evidence type="ECO:0000256" key="5">
    <source>
        <dbReference type="ARBA" id="ARBA00022962"/>
    </source>
</evidence>
<dbReference type="STRING" id="1612149.SAMN05216324_103140"/>
<dbReference type="EC" id="3.5.1.2" evidence="10"/>
<dbReference type="PROSITE" id="PS51273">
    <property type="entry name" value="GATASE_TYPE_1"/>
    <property type="match status" value="1"/>
</dbReference>
<evidence type="ECO:0000256" key="10">
    <source>
        <dbReference type="HAMAP-Rule" id="MF_00278"/>
    </source>
</evidence>
<dbReference type="HAMAP" id="MF_00278">
    <property type="entry name" value="HisH"/>
    <property type="match status" value="1"/>
</dbReference>
<feature type="active site" evidence="10 11">
    <location>
        <position position="186"/>
    </location>
</feature>
<dbReference type="GO" id="GO:0016829">
    <property type="term" value="F:lyase activity"/>
    <property type="evidence" value="ECO:0007669"/>
    <property type="project" value="UniProtKB-KW"/>
</dbReference>
<dbReference type="RefSeq" id="WP_072408010.1">
    <property type="nucleotide sequence ID" value="NZ_FPKW01000003.1"/>
</dbReference>
<keyword evidence="14" id="KW-1185">Reference proteome</keyword>
<dbReference type="NCBIfam" id="TIGR01855">
    <property type="entry name" value="IMP_synth_hisH"/>
    <property type="match status" value="1"/>
</dbReference>
<gene>
    <name evidence="10" type="primary">hisH</name>
    <name evidence="13" type="ORF">SAMN05216324_103140</name>
</gene>
<comment type="subcellular location">
    <subcellularLocation>
        <location evidence="10">Cytoplasm</location>
    </subcellularLocation>
</comment>
<evidence type="ECO:0000313" key="13">
    <source>
        <dbReference type="EMBL" id="SFZ92158.1"/>
    </source>
</evidence>
<dbReference type="OrthoDB" id="9807137at2"/>
<evidence type="ECO:0000256" key="9">
    <source>
        <dbReference type="ARBA" id="ARBA00049534"/>
    </source>
</evidence>
<evidence type="ECO:0000256" key="1">
    <source>
        <dbReference type="ARBA" id="ARBA00005091"/>
    </source>
</evidence>
<protein>
    <recommendedName>
        <fullName evidence="10">Imidazole glycerol phosphate synthase subunit HisH</fullName>
        <ecNumber evidence="10">4.3.2.10</ecNumber>
    </recommendedName>
    <alternativeName>
        <fullName evidence="10">IGP synthase glutaminase subunit</fullName>
        <ecNumber evidence="10">3.5.1.2</ecNumber>
    </alternativeName>
    <alternativeName>
        <fullName evidence="10">IGP synthase subunit HisH</fullName>
    </alternativeName>
    <alternativeName>
        <fullName evidence="10">ImGP synthase subunit HisH</fullName>
        <shortName evidence="10">IGPS subunit HisH</shortName>
    </alternativeName>
</protein>
<keyword evidence="6 10" id="KW-0368">Histidine biosynthesis</keyword>
<feature type="domain" description="Glutamine amidotransferase" evidence="12">
    <location>
        <begin position="6"/>
        <end position="201"/>
    </location>
</feature>
<dbReference type="GO" id="GO:0005737">
    <property type="term" value="C:cytoplasm"/>
    <property type="evidence" value="ECO:0007669"/>
    <property type="project" value="UniProtKB-SubCell"/>
</dbReference>
<dbReference type="PIRSF" id="PIRSF000495">
    <property type="entry name" value="Amidotransf_hisH"/>
    <property type="match status" value="1"/>
</dbReference>
<keyword evidence="10" id="KW-0963">Cytoplasm</keyword>
<comment type="catalytic activity">
    <reaction evidence="8 10">
        <text>5-[(5-phospho-1-deoxy-D-ribulos-1-ylimino)methylamino]-1-(5-phospho-beta-D-ribosyl)imidazole-4-carboxamide + L-glutamine = D-erythro-1-(imidazol-4-yl)glycerol 3-phosphate + 5-amino-1-(5-phospho-beta-D-ribosyl)imidazole-4-carboxamide + L-glutamate + H(+)</text>
        <dbReference type="Rhea" id="RHEA:24793"/>
        <dbReference type="ChEBI" id="CHEBI:15378"/>
        <dbReference type="ChEBI" id="CHEBI:29985"/>
        <dbReference type="ChEBI" id="CHEBI:58278"/>
        <dbReference type="ChEBI" id="CHEBI:58359"/>
        <dbReference type="ChEBI" id="CHEBI:58475"/>
        <dbReference type="ChEBI" id="CHEBI:58525"/>
        <dbReference type="EC" id="4.3.2.10"/>
    </reaction>
</comment>
<comment type="subunit">
    <text evidence="2 10">Heterodimer of HisH and HisF.</text>
</comment>
<dbReference type="PANTHER" id="PTHR42701">
    <property type="entry name" value="IMIDAZOLE GLYCEROL PHOSPHATE SYNTHASE SUBUNIT HISH"/>
    <property type="match status" value="1"/>
</dbReference>
<evidence type="ECO:0000256" key="4">
    <source>
        <dbReference type="ARBA" id="ARBA00022801"/>
    </source>
</evidence>
<dbReference type="GO" id="GO:0004359">
    <property type="term" value="F:glutaminase activity"/>
    <property type="evidence" value="ECO:0007669"/>
    <property type="project" value="UniProtKB-EC"/>
</dbReference>
<dbReference type="InterPro" id="IPR017926">
    <property type="entry name" value="GATASE"/>
</dbReference>
<dbReference type="GO" id="GO:0000105">
    <property type="term" value="P:L-histidine biosynthetic process"/>
    <property type="evidence" value="ECO:0007669"/>
    <property type="project" value="UniProtKB-UniRule"/>
</dbReference>
<dbReference type="AlphaFoldDB" id="A0A1K2IIM8"/>
<dbReference type="PANTHER" id="PTHR42701:SF1">
    <property type="entry name" value="IMIDAZOLE GLYCEROL PHOSPHATE SYNTHASE SUBUNIT HISH"/>
    <property type="match status" value="1"/>
</dbReference>
<evidence type="ECO:0000256" key="6">
    <source>
        <dbReference type="ARBA" id="ARBA00023102"/>
    </source>
</evidence>
<keyword evidence="3 10" id="KW-0028">Amino-acid biosynthesis</keyword>
<dbReference type="InterPro" id="IPR029062">
    <property type="entry name" value="Class_I_gatase-like"/>
</dbReference>
<keyword evidence="7 10" id="KW-0456">Lyase</keyword>
<dbReference type="EC" id="4.3.2.10" evidence="10"/>
<reference evidence="14" key="1">
    <citation type="submission" date="2016-10" db="EMBL/GenBank/DDBJ databases">
        <authorList>
            <person name="Varghese N."/>
            <person name="Submissions S."/>
        </authorList>
    </citation>
    <scope>NUCLEOTIDE SEQUENCE [LARGE SCALE GENOMIC DNA]</scope>
    <source>
        <strain evidence="14">SUR2</strain>
    </source>
</reference>
<dbReference type="InterPro" id="IPR010139">
    <property type="entry name" value="Imidazole-glycPsynth_HisH"/>
</dbReference>
<keyword evidence="13" id="KW-0808">Transferase</keyword>
<evidence type="ECO:0000256" key="3">
    <source>
        <dbReference type="ARBA" id="ARBA00022605"/>
    </source>
</evidence>
<feature type="active site" description="Nucleophile" evidence="10 11">
    <location>
        <position position="80"/>
    </location>
</feature>
<dbReference type="Pfam" id="PF00117">
    <property type="entry name" value="GATase"/>
    <property type="match status" value="1"/>
</dbReference>
<keyword evidence="5 10" id="KW-0315">Glutamine amidotransferase</keyword>
<comment type="function">
    <text evidence="10">IGPS catalyzes the conversion of PRFAR and glutamine to IGP, AICAR and glutamate. The HisH subunit catalyzes the hydrolysis of glutamine to glutamate and ammonia as part of the synthesis of IGP and AICAR. The resulting ammonia molecule is channeled to the active site of HisF.</text>
</comment>
<evidence type="ECO:0000256" key="11">
    <source>
        <dbReference type="PIRSR" id="PIRSR000495-1"/>
    </source>
</evidence>
<dbReference type="CDD" id="cd01748">
    <property type="entry name" value="GATase1_IGP_Synthase"/>
    <property type="match status" value="1"/>
</dbReference>
<comment type="catalytic activity">
    <reaction evidence="9 10">
        <text>L-glutamine + H2O = L-glutamate + NH4(+)</text>
        <dbReference type="Rhea" id="RHEA:15889"/>
        <dbReference type="ChEBI" id="CHEBI:15377"/>
        <dbReference type="ChEBI" id="CHEBI:28938"/>
        <dbReference type="ChEBI" id="CHEBI:29985"/>
        <dbReference type="ChEBI" id="CHEBI:58359"/>
        <dbReference type="EC" id="3.5.1.2"/>
    </reaction>
</comment>
<dbReference type="GO" id="GO:0000107">
    <property type="term" value="F:imidazoleglycerol-phosphate synthase activity"/>
    <property type="evidence" value="ECO:0007669"/>
    <property type="project" value="UniProtKB-UniRule"/>
</dbReference>
<comment type="pathway">
    <text evidence="1 10">Amino-acid biosynthesis; L-histidine biosynthesis; L-histidine from 5-phospho-alpha-D-ribose 1-diphosphate: step 5/9.</text>
</comment>
<dbReference type="UniPathway" id="UPA00031">
    <property type="reaction ID" value="UER00010"/>
</dbReference>
<feature type="active site" evidence="10 11">
    <location>
        <position position="188"/>
    </location>
</feature>
<evidence type="ECO:0000313" key="14">
    <source>
        <dbReference type="Proteomes" id="UP000182034"/>
    </source>
</evidence>
<organism evidence="13 14">
    <name type="scientific">Chryseobacterium limigenitum</name>
    <dbReference type="NCBI Taxonomy" id="1612149"/>
    <lineage>
        <taxon>Bacteria</taxon>
        <taxon>Pseudomonadati</taxon>
        <taxon>Bacteroidota</taxon>
        <taxon>Flavobacteriia</taxon>
        <taxon>Flavobacteriales</taxon>
        <taxon>Weeksellaceae</taxon>
        <taxon>Chryseobacterium group</taxon>
        <taxon>Chryseobacterium</taxon>
    </lineage>
</organism>
<dbReference type="EMBL" id="FPKW01000003">
    <property type="protein sequence ID" value="SFZ92158.1"/>
    <property type="molecule type" value="Genomic_DNA"/>
</dbReference>
<name>A0A1K2IIM8_9FLAO</name>
<dbReference type="Proteomes" id="UP000182034">
    <property type="component" value="Unassembled WGS sequence"/>
</dbReference>
<evidence type="ECO:0000259" key="12">
    <source>
        <dbReference type="Pfam" id="PF00117"/>
    </source>
</evidence>
<proteinExistence type="inferred from homology"/>
<accession>A0A1K2IIM8</accession>